<feature type="transmembrane region" description="Helical" evidence="7">
    <location>
        <begin position="59"/>
        <end position="84"/>
    </location>
</feature>
<feature type="compositionally biased region" description="Basic and acidic residues" evidence="6">
    <location>
        <begin position="425"/>
        <end position="445"/>
    </location>
</feature>
<evidence type="ECO:0000313" key="9">
    <source>
        <dbReference type="Proteomes" id="UP000442533"/>
    </source>
</evidence>
<feature type="transmembrane region" description="Helical" evidence="7">
    <location>
        <begin position="9"/>
        <end position="25"/>
    </location>
</feature>
<dbReference type="GO" id="GO:0055085">
    <property type="term" value="P:transmembrane transport"/>
    <property type="evidence" value="ECO:0007669"/>
    <property type="project" value="TreeGrafter"/>
</dbReference>
<feature type="transmembrane region" description="Helical" evidence="7">
    <location>
        <begin position="207"/>
        <end position="235"/>
    </location>
</feature>
<evidence type="ECO:0000256" key="6">
    <source>
        <dbReference type="SAM" id="MobiDB-lite"/>
    </source>
</evidence>
<keyword evidence="5 7" id="KW-0472">Membrane</keyword>
<dbReference type="PANTHER" id="PTHR21716:SF64">
    <property type="entry name" value="AI-2 TRANSPORT PROTEIN TQSA"/>
    <property type="match status" value="1"/>
</dbReference>
<feature type="transmembrane region" description="Helical" evidence="7">
    <location>
        <begin position="302"/>
        <end position="333"/>
    </location>
</feature>
<gene>
    <name evidence="8" type="ORF">GL279_10860</name>
</gene>
<dbReference type="PANTHER" id="PTHR21716">
    <property type="entry name" value="TRANSMEMBRANE PROTEIN"/>
    <property type="match status" value="1"/>
</dbReference>
<proteinExistence type="inferred from homology"/>
<keyword evidence="9" id="KW-1185">Reference proteome</keyword>
<comment type="caution">
    <text evidence="8">The sequence shown here is derived from an EMBL/GenBank/DDBJ whole genome shotgun (WGS) entry which is preliminary data.</text>
</comment>
<dbReference type="InterPro" id="IPR002549">
    <property type="entry name" value="AI-2E-like"/>
</dbReference>
<feature type="transmembrane region" description="Helical" evidence="7">
    <location>
        <begin position="241"/>
        <end position="259"/>
    </location>
</feature>
<evidence type="ECO:0000313" key="8">
    <source>
        <dbReference type="EMBL" id="MTH35102.1"/>
    </source>
</evidence>
<evidence type="ECO:0000256" key="4">
    <source>
        <dbReference type="ARBA" id="ARBA00022989"/>
    </source>
</evidence>
<dbReference type="OrthoDB" id="5792512at2"/>
<dbReference type="AlphaFoldDB" id="A0A844H2P2"/>
<dbReference type="EMBL" id="WMIF01000013">
    <property type="protein sequence ID" value="MTH35102.1"/>
    <property type="molecule type" value="Genomic_DNA"/>
</dbReference>
<organism evidence="8 9">
    <name type="scientific">Paracoccus limosus</name>
    <dbReference type="NCBI Taxonomy" id="913252"/>
    <lineage>
        <taxon>Bacteria</taxon>
        <taxon>Pseudomonadati</taxon>
        <taxon>Pseudomonadota</taxon>
        <taxon>Alphaproteobacteria</taxon>
        <taxon>Rhodobacterales</taxon>
        <taxon>Paracoccaceae</taxon>
        <taxon>Paracoccus</taxon>
    </lineage>
</organism>
<evidence type="ECO:0000256" key="7">
    <source>
        <dbReference type="SAM" id="Phobius"/>
    </source>
</evidence>
<name>A0A844H2P2_9RHOB</name>
<evidence type="ECO:0000256" key="5">
    <source>
        <dbReference type="ARBA" id="ARBA00023136"/>
    </source>
</evidence>
<evidence type="ECO:0000256" key="3">
    <source>
        <dbReference type="ARBA" id="ARBA00022692"/>
    </source>
</evidence>
<evidence type="ECO:0000256" key="2">
    <source>
        <dbReference type="ARBA" id="ARBA00009773"/>
    </source>
</evidence>
<comment type="subcellular location">
    <subcellularLocation>
        <location evidence="1">Membrane</location>
        <topology evidence="1">Multi-pass membrane protein</topology>
    </subcellularLocation>
</comment>
<dbReference type="Proteomes" id="UP000442533">
    <property type="component" value="Unassembled WGS sequence"/>
</dbReference>
<keyword evidence="4 7" id="KW-1133">Transmembrane helix</keyword>
<feature type="transmembrane region" description="Helical" evidence="7">
    <location>
        <begin position="266"/>
        <end position="282"/>
    </location>
</feature>
<keyword evidence="3 7" id="KW-0812">Transmembrane</keyword>
<feature type="transmembrane region" description="Helical" evidence="7">
    <location>
        <begin position="31"/>
        <end position="47"/>
    </location>
</feature>
<dbReference type="RefSeq" id="WP_155064652.1">
    <property type="nucleotide sequence ID" value="NZ_WMIF01000013.1"/>
</dbReference>
<dbReference type="Pfam" id="PF01594">
    <property type="entry name" value="AI-2E_transport"/>
    <property type="match status" value="1"/>
</dbReference>
<evidence type="ECO:0000256" key="1">
    <source>
        <dbReference type="ARBA" id="ARBA00004141"/>
    </source>
</evidence>
<reference evidence="8 9" key="1">
    <citation type="submission" date="2019-11" db="EMBL/GenBank/DDBJ databases">
        <authorList>
            <person name="Dong K."/>
        </authorList>
    </citation>
    <scope>NUCLEOTIDE SEQUENCE [LARGE SCALE GENOMIC DNA]</scope>
    <source>
        <strain evidence="8 9">JCM 17370</strain>
    </source>
</reference>
<sequence>MRLPAQKQVWYWSGALAVLLLALWLLGNQIMPFILGAAVAYLLDPLADRLERLGLSRTLAVVVISLIAVLLVVAVVLTLVPLLVKQSTQLVSTAPQMAEQLQQFLMGRFPQIFAEGSTINTALTDIGKKISDSGMQVVSTVLGSVMGVFSLLALVVIVPVVAFYLLLDWDNMVARLDDLLPRDHAETVRSLAREIDRALSGFVRGQGLVILILGTFYSIGLGIVGLPFGVAIGVMAASLSFIPYVGVLIGGATAIGVALFSFWGDWMHIGAVVAIFAAGQFVEGNFLQPKIVGGSVGVHPVWLMLALTVFGSIFGFVGLLVAVPLAAALGVLVRYGIGRYKESALYTGREVPAPPPPPTLIEVVPRGTVANLRRLAQLSHDVRVAEIQRQEELAELVDERQERARRHRFPDNGHEGPPSPVQLHVEARQAEAHERDRQKSDGKDD</sequence>
<accession>A0A844H2P2</accession>
<feature type="region of interest" description="Disordered" evidence="6">
    <location>
        <begin position="398"/>
        <end position="445"/>
    </location>
</feature>
<feature type="transmembrane region" description="Helical" evidence="7">
    <location>
        <begin position="141"/>
        <end position="167"/>
    </location>
</feature>
<comment type="similarity">
    <text evidence="2">Belongs to the autoinducer-2 exporter (AI-2E) (TC 2.A.86) family.</text>
</comment>
<protein>
    <submittedName>
        <fullName evidence="8">AI-2E family transporter</fullName>
    </submittedName>
</protein>
<dbReference type="GO" id="GO:0016020">
    <property type="term" value="C:membrane"/>
    <property type="evidence" value="ECO:0007669"/>
    <property type="project" value="UniProtKB-SubCell"/>
</dbReference>